<proteinExistence type="predicted"/>
<feature type="transmembrane region" description="Helical" evidence="1">
    <location>
        <begin position="12"/>
        <end position="31"/>
    </location>
</feature>
<protein>
    <submittedName>
        <fullName evidence="2">Uncharacterized protein</fullName>
    </submittedName>
</protein>
<sequence>MCISFKRAKIRFVVQILHFCAAGQAIILQLAKFKDSSVLMTSKKSTVSCAKRQRHDLRGQNKKIKKPVRHVINLSGTALLVSQLASTRPCFYSVKHFDT</sequence>
<dbReference type="AlphaFoldDB" id="A0A0E9PCR9"/>
<evidence type="ECO:0000256" key="1">
    <source>
        <dbReference type="SAM" id="Phobius"/>
    </source>
</evidence>
<reference evidence="2" key="1">
    <citation type="submission" date="2014-11" db="EMBL/GenBank/DDBJ databases">
        <authorList>
            <person name="Amaro Gonzalez C."/>
        </authorList>
    </citation>
    <scope>NUCLEOTIDE SEQUENCE</scope>
</reference>
<evidence type="ECO:0000313" key="2">
    <source>
        <dbReference type="EMBL" id="JAH01835.1"/>
    </source>
</evidence>
<dbReference type="EMBL" id="GBXM01106742">
    <property type="protein sequence ID" value="JAH01835.1"/>
    <property type="molecule type" value="Transcribed_RNA"/>
</dbReference>
<keyword evidence="1" id="KW-1133">Transmembrane helix</keyword>
<organism evidence="2">
    <name type="scientific">Anguilla anguilla</name>
    <name type="common">European freshwater eel</name>
    <name type="synonym">Muraena anguilla</name>
    <dbReference type="NCBI Taxonomy" id="7936"/>
    <lineage>
        <taxon>Eukaryota</taxon>
        <taxon>Metazoa</taxon>
        <taxon>Chordata</taxon>
        <taxon>Craniata</taxon>
        <taxon>Vertebrata</taxon>
        <taxon>Euteleostomi</taxon>
        <taxon>Actinopterygii</taxon>
        <taxon>Neopterygii</taxon>
        <taxon>Teleostei</taxon>
        <taxon>Anguilliformes</taxon>
        <taxon>Anguillidae</taxon>
        <taxon>Anguilla</taxon>
    </lineage>
</organism>
<name>A0A0E9PCR9_ANGAN</name>
<keyword evidence="1" id="KW-0472">Membrane</keyword>
<accession>A0A0E9PCR9</accession>
<reference evidence="2" key="2">
    <citation type="journal article" date="2015" name="Fish Shellfish Immunol.">
        <title>Early steps in the European eel (Anguilla anguilla)-Vibrio vulnificus interaction in the gills: Role of the RtxA13 toxin.</title>
        <authorList>
            <person name="Callol A."/>
            <person name="Pajuelo D."/>
            <person name="Ebbesson L."/>
            <person name="Teles M."/>
            <person name="MacKenzie S."/>
            <person name="Amaro C."/>
        </authorList>
    </citation>
    <scope>NUCLEOTIDE SEQUENCE</scope>
</reference>
<keyword evidence="1" id="KW-0812">Transmembrane</keyword>